<dbReference type="RefSeq" id="WP_273305147.1">
    <property type="nucleotide sequence ID" value="NZ_DYUD01000007.1"/>
</dbReference>
<feature type="chain" id="PRO_5037977596" evidence="6">
    <location>
        <begin position="18"/>
        <end position="655"/>
    </location>
</feature>
<comment type="subcellular location">
    <subcellularLocation>
        <location evidence="1">Cell outer membrane</location>
    </subcellularLocation>
</comment>
<dbReference type="AlphaFoldDB" id="A0A921MPI8"/>
<evidence type="ECO:0000313" key="8">
    <source>
        <dbReference type="EMBL" id="HJG88045.1"/>
    </source>
</evidence>
<keyword evidence="4" id="KW-0802">TPR repeat</keyword>
<dbReference type="SUPFAM" id="SSF103088">
    <property type="entry name" value="OmpA-like"/>
    <property type="match status" value="1"/>
</dbReference>
<dbReference type="SUPFAM" id="SSF48452">
    <property type="entry name" value="TPR-like"/>
    <property type="match status" value="1"/>
</dbReference>
<dbReference type="InterPro" id="IPR011990">
    <property type="entry name" value="TPR-like_helical_dom_sf"/>
</dbReference>
<dbReference type="InterPro" id="IPR011659">
    <property type="entry name" value="WD40"/>
</dbReference>
<dbReference type="PROSITE" id="PS51123">
    <property type="entry name" value="OMPA_2"/>
    <property type="match status" value="1"/>
</dbReference>
<evidence type="ECO:0000256" key="3">
    <source>
        <dbReference type="ARBA" id="ARBA00023237"/>
    </source>
</evidence>
<dbReference type="PANTHER" id="PTHR30329">
    <property type="entry name" value="STATOR ELEMENT OF FLAGELLAR MOTOR COMPLEX"/>
    <property type="match status" value="1"/>
</dbReference>
<name>A0A921MPI8_9BACT</name>
<reference evidence="8" key="1">
    <citation type="journal article" date="2021" name="PeerJ">
        <title>Extensive microbial diversity within the chicken gut microbiome revealed by metagenomics and culture.</title>
        <authorList>
            <person name="Gilroy R."/>
            <person name="Ravi A."/>
            <person name="Getino M."/>
            <person name="Pursley I."/>
            <person name="Horton D.L."/>
            <person name="Alikhan N.F."/>
            <person name="Baker D."/>
            <person name="Gharbi K."/>
            <person name="Hall N."/>
            <person name="Watson M."/>
            <person name="Adriaenssens E.M."/>
            <person name="Foster-Nyarko E."/>
            <person name="Jarju S."/>
            <person name="Secka A."/>
            <person name="Antonio M."/>
            <person name="Oren A."/>
            <person name="Chaudhuri R.R."/>
            <person name="La Ragione R."/>
            <person name="Hildebrand F."/>
            <person name="Pallen M.J."/>
        </authorList>
    </citation>
    <scope>NUCLEOTIDE SEQUENCE</scope>
    <source>
        <strain evidence="8">CHK121-7720</strain>
    </source>
</reference>
<feature type="repeat" description="TPR" evidence="4">
    <location>
        <begin position="94"/>
        <end position="127"/>
    </location>
</feature>
<dbReference type="PANTHER" id="PTHR30329:SF21">
    <property type="entry name" value="LIPOPROTEIN YIAD-RELATED"/>
    <property type="match status" value="1"/>
</dbReference>
<dbReference type="Gene3D" id="3.30.1330.60">
    <property type="entry name" value="OmpA-like domain"/>
    <property type="match status" value="1"/>
</dbReference>
<dbReference type="SUPFAM" id="SSF82171">
    <property type="entry name" value="DPP6 N-terminal domain-like"/>
    <property type="match status" value="1"/>
</dbReference>
<keyword evidence="3" id="KW-0998">Cell outer membrane</keyword>
<dbReference type="InterPro" id="IPR006664">
    <property type="entry name" value="OMP_bac"/>
</dbReference>
<dbReference type="InterPro" id="IPR008969">
    <property type="entry name" value="CarboxyPept-like_regulatory"/>
</dbReference>
<dbReference type="InterPro" id="IPR011042">
    <property type="entry name" value="6-blade_b-propeller_TolB-like"/>
</dbReference>
<evidence type="ECO:0000256" key="1">
    <source>
        <dbReference type="ARBA" id="ARBA00004442"/>
    </source>
</evidence>
<sequence>MKIKTVFWGLAMAGVLASCSGAKLSVANEQYARGEYYDAAQTYRKVYGKTNPRKERKLRGEIAFKMGECYRRINMAPRSAAAYQNAIRYDYPDSMALFYLARSQQFEGKYKEAIKNYQAFLETNPLSTLAKNGIRGCNLATQWKENPTRYVVKKATILNSRRSDFSPMYLGTDYDQIYFTSSTEKALGKNKSGITGTKNSDIYFSKKDERGAWQKPEPIEGEVNTEDDEGVISFSPDGTTMYLSKARREPNADTSVEIYTSTRTGAQWSAAKKYEITADTLSAFGHPAVSPDGQYLYFASDMPGGYGGKDLWRISLTEKEGTLENLGVQINTPGDEMFPYIRSNGDLYFASDGHPGMGGLDIFRARMNDSGMWQIENMKYPVNSSADDFGITFGEEETGFFSSNRGDGRGYDNIYTFELPSIRVWISGTVLDKDDEPVPDAIIRIVGNDGSNQKEFARKDGSFRFKLDRGVHYVMLATCRGYLNSKQEFISDSEEKDAEYGVNFVLASISKPILIENIFYDFDRATLRPESEASLNELVKMLNDNPNVSIELRAHTDMKGSEQYNQRLSDRRAQSVVDYLIKSGIDPRRLQPKGYGESKPKVITKKLASQYPQFKEGDVLTEEYINSLTPEDQEIANQINRRTEFQVLSITWNLY</sequence>
<dbReference type="InterPro" id="IPR036737">
    <property type="entry name" value="OmpA-like_sf"/>
</dbReference>
<dbReference type="SUPFAM" id="SSF49464">
    <property type="entry name" value="Carboxypeptidase regulatory domain-like"/>
    <property type="match status" value="1"/>
</dbReference>
<feature type="signal peptide" evidence="6">
    <location>
        <begin position="1"/>
        <end position="17"/>
    </location>
</feature>
<evidence type="ECO:0000256" key="6">
    <source>
        <dbReference type="SAM" id="SignalP"/>
    </source>
</evidence>
<comment type="caution">
    <text evidence="8">The sequence shown here is derived from an EMBL/GenBank/DDBJ whole genome shotgun (WGS) entry which is preliminary data.</text>
</comment>
<keyword evidence="2 5" id="KW-0472">Membrane</keyword>
<dbReference type="InterPro" id="IPR050330">
    <property type="entry name" value="Bact_OuterMem_StrucFunc"/>
</dbReference>
<proteinExistence type="predicted"/>
<evidence type="ECO:0000256" key="5">
    <source>
        <dbReference type="PROSITE-ProRule" id="PRU00473"/>
    </source>
</evidence>
<evidence type="ECO:0000256" key="2">
    <source>
        <dbReference type="ARBA" id="ARBA00023136"/>
    </source>
</evidence>
<evidence type="ECO:0000313" key="9">
    <source>
        <dbReference type="Proteomes" id="UP000757103"/>
    </source>
</evidence>
<protein>
    <submittedName>
        <fullName evidence="8">OmpA family protein</fullName>
    </submittedName>
</protein>
<dbReference type="InterPro" id="IPR006665">
    <property type="entry name" value="OmpA-like"/>
</dbReference>
<dbReference type="InterPro" id="IPR019734">
    <property type="entry name" value="TPR_rpt"/>
</dbReference>
<dbReference type="Gene3D" id="2.120.10.30">
    <property type="entry name" value="TolB, C-terminal domain"/>
    <property type="match status" value="1"/>
</dbReference>
<evidence type="ECO:0000256" key="4">
    <source>
        <dbReference type="PROSITE-ProRule" id="PRU00339"/>
    </source>
</evidence>
<dbReference type="PROSITE" id="PS51257">
    <property type="entry name" value="PROKAR_LIPOPROTEIN"/>
    <property type="match status" value="1"/>
</dbReference>
<dbReference type="Pfam" id="PF07676">
    <property type="entry name" value="PD40"/>
    <property type="match status" value="2"/>
</dbReference>
<dbReference type="PROSITE" id="PS50005">
    <property type="entry name" value="TPR"/>
    <property type="match status" value="1"/>
</dbReference>
<dbReference type="Proteomes" id="UP000757103">
    <property type="component" value="Unassembled WGS sequence"/>
</dbReference>
<gene>
    <name evidence="8" type="ORF">K8U91_01020</name>
</gene>
<evidence type="ECO:0000259" key="7">
    <source>
        <dbReference type="PROSITE" id="PS51123"/>
    </source>
</evidence>
<dbReference type="Pfam" id="PF00691">
    <property type="entry name" value="OmpA"/>
    <property type="match status" value="1"/>
</dbReference>
<feature type="domain" description="OmpA-like" evidence="7">
    <location>
        <begin position="507"/>
        <end position="651"/>
    </location>
</feature>
<dbReference type="GO" id="GO:0009279">
    <property type="term" value="C:cell outer membrane"/>
    <property type="evidence" value="ECO:0007669"/>
    <property type="project" value="UniProtKB-SubCell"/>
</dbReference>
<dbReference type="Gene3D" id="2.60.40.1120">
    <property type="entry name" value="Carboxypeptidase-like, regulatory domain"/>
    <property type="match status" value="1"/>
</dbReference>
<organism evidence="8 9">
    <name type="scientific">Barnesiella viscericola</name>
    <dbReference type="NCBI Taxonomy" id="397865"/>
    <lineage>
        <taxon>Bacteria</taxon>
        <taxon>Pseudomonadati</taxon>
        <taxon>Bacteroidota</taxon>
        <taxon>Bacteroidia</taxon>
        <taxon>Bacteroidales</taxon>
        <taxon>Barnesiellaceae</taxon>
        <taxon>Barnesiella</taxon>
    </lineage>
</organism>
<reference evidence="8" key="2">
    <citation type="submission" date="2021-09" db="EMBL/GenBank/DDBJ databases">
        <authorList>
            <person name="Gilroy R."/>
        </authorList>
    </citation>
    <scope>NUCLEOTIDE SEQUENCE</scope>
    <source>
        <strain evidence="8">CHK121-7720</strain>
    </source>
</reference>
<dbReference type="PRINTS" id="PR01021">
    <property type="entry name" value="OMPADOMAIN"/>
</dbReference>
<accession>A0A921MPI8</accession>
<dbReference type="Gene3D" id="1.25.40.10">
    <property type="entry name" value="Tetratricopeptide repeat domain"/>
    <property type="match status" value="1"/>
</dbReference>
<dbReference type="Pfam" id="PF13174">
    <property type="entry name" value="TPR_6"/>
    <property type="match status" value="1"/>
</dbReference>
<dbReference type="CDD" id="cd07185">
    <property type="entry name" value="OmpA_C-like"/>
    <property type="match status" value="1"/>
</dbReference>
<dbReference type="EMBL" id="DYUD01000007">
    <property type="protein sequence ID" value="HJG88045.1"/>
    <property type="molecule type" value="Genomic_DNA"/>
</dbReference>
<keyword evidence="6" id="KW-0732">Signal</keyword>